<accession>A0ABT0B8M4</accession>
<evidence type="ECO:0000313" key="3">
    <source>
        <dbReference type="Proteomes" id="UP001162881"/>
    </source>
</evidence>
<sequence>MARPLRLPMLWILPILVTAVVVAALFAAPPHGLGWVALLAGLVGGGMLGLWRARLMRLHIEGEEGAARVMLRQSPAALLLIAAIFVVRRIVFPQFHTGAADHATLLATMLTDFGLGLVPGLICGQRLALWLRARDMIANHRHDG</sequence>
<dbReference type="Proteomes" id="UP001162881">
    <property type="component" value="Unassembled WGS sequence"/>
</dbReference>
<feature type="transmembrane region" description="Helical" evidence="1">
    <location>
        <begin position="33"/>
        <end position="53"/>
    </location>
</feature>
<reference evidence="2" key="1">
    <citation type="submission" date="2022-03" db="EMBL/GenBank/DDBJ databases">
        <title>Identification of a novel bacterium isolated from mangrove sediments.</title>
        <authorList>
            <person name="Pan X."/>
        </authorList>
    </citation>
    <scope>NUCLEOTIDE SEQUENCE</scope>
    <source>
        <strain evidence="2">B1949</strain>
    </source>
</reference>
<feature type="transmembrane region" description="Helical" evidence="1">
    <location>
        <begin position="7"/>
        <end position="27"/>
    </location>
</feature>
<protein>
    <submittedName>
        <fullName evidence="2">DUF1453 family protein</fullName>
    </submittedName>
</protein>
<keyword evidence="1" id="KW-1133">Transmembrane helix</keyword>
<feature type="transmembrane region" description="Helical" evidence="1">
    <location>
        <begin position="103"/>
        <end position="124"/>
    </location>
</feature>
<evidence type="ECO:0000313" key="2">
    <source>
        <dbReference type="EMBL" id="MCJ2181201.1"/>
    </source>
</evidence>
<dbReference type="RefSeq" id="WP_244016265.1">
    <property type="nucleotide sequence ID" value="NZ_JALHLF010000001.1"/>
</dbReference>
<gene>
    <name evidence="2" type="ORF">MTR62_00530</name>
</gene>
<dbReference type="InterPro" id="IPR058247">
    <property type="entry name" value="DUF1453"/>
</dbReference>
<keyword evidence="1" id="KW-0812">Transmembrane</keyword>
<name>A0ABT0B8M4_9SPHN</name>
<evidence type="ECO:0000256" key="1">
    <source>
        <dbReference type="SAM" id="Phobius"/>
    </source>
</evidence>
<comment type="caution">
    <text evidence="2">The sequence shown here is derived from an EMBL/GenBank/DDBJ whole genome shotgun (WGS) entry which is preliminary data.</text>
</comment>
<keyword evidence="1" id="KW-0472">Membrane</keyword>
<dbReference type="Pfam" id="PF07301">
    <property type="entry name" value="DUF1453"/>
    <property type="match status" value="1"/>
</dbReference>
<proteinExistence type="predicted"/>
<organism evidence="2 3">
    <name type="scientific">Novosphingobium organovorum</name>
    <dbReference type="NCBI Taxonomy" id="2930092"/>
    <lineage>
        <taxon>Bacteria</taxon>
        <taxon>Pseudomonadati</taxon>
        <taxon>Pseudomonadota</taxon>
        <taxon>Alphaproteobacteria</taxon>
        <taxon>Sphingomonadales</taxon>
        <taxon>Sphingomonadaceae</taxon>
        <taxon>Novosphingobium</taxon>
    </lineage>
</organism>
<dbReference type="EMBL" id="JALHLF010000001">
    <property type="protein sequence ID" value="MCJ2181201.1"/>
    <property type="molecule type" value="Genomic_DNA"/>
</dbReference>
<feature type="transmembrane region" description="Helical" evidence="1">
    <location>
        <begin position="74"/>
        <end position="91"/>
    </location>
</feature>
<keyword evidence="3" id="KW-1185">Reference proteome</keyword>